<keyword evidence="1" id="KW-0732">Signal</keyword>
<accession>A0AAD7X6D8</accession>
<comment type="caution">
    <text evidence="2">The sequence shown here is derived from an EMBL/GenBank/DDBJ whole genome shotgun (WGS) entry which is preliminary data.</text>
</comment>
<evidence type="ECO:0000313" key="2">
    <source>
        <dbReference type="EMBL" id="KAJ8469973.1"/>
    </source>
</evidence>
<sequence>MRFAFAAISVMALAGTLFASPAFAADCYHASKCSNCESIYSVESACQWFCGNGYWQQSASFPWGYGHITLDGAFNAEINCITACTDIVQQCYGYQDGGINTYSDSDHNTRLDVNFCNCE</sequence>
<dbReference type="Proteomes" id="UP001215151">
    <property type="component" value="Unassembled WGS sequence"/>
</dbReference>
<feature type="chain" id="PRO_5041934975" evidence="1">
    <location>
        <begin position="25"/>
        <end position="119"/>
    </location>
</feature>
<protein>
    <submittedName>
        <fullName evidence="2">Uncharacterized protein</fullName>
    </submittedName>
</protein>
<dbReference type="Pfam" id="PF21691">
    <property type="entry name" value="LDL"/>
    <property type="match status" value="1"/>
</dbReference>
<dbReference type="EMBL" id="JAPEVG010000267">
    <property type="protein sequence ID" value="KAJ8469973.1"/>
    <property type="molecule type" value="Genomic_DNA"/>
</dbReference>
<reference evidence="2" key="1">
    <citation type="submission" date="2022-11" db="EMBL/GenBank/DDBJ databases">
        <title>Genome Sequence of Cubamyces cubensis.</title>
        <authorList>
            <person name="Buettner E."/>
        </authorList>
    </citation>
    <scope>NUCLEOTIDE SEQUENCE</scope>
    <source>
        <strain evidence="2">MPL-01</strain>
    </source>
</reference>
<proteinExistence type="predicted"/>
<evidence type="ECO:0000313" key="3">
    <source>
        <dbReference type="Proteomes" id="UP001215151"/>
    </source>
</evidence>
<dbReference type="AlphaFoldDB" id="A0AAD7X6D8"/>
<gene>
    <name evidence="2" type="ORF">ONZ51_g8644</name>
</gene>
<name>A0AAD7X6D8_9APHY</name>
<keyword evidence="3" id="KW-1185">Reference proteome</keyword>
<dbReference type="InterPro" id="IPR048508">
    <property type="entry name" value="LDL"/>
</dbReference>
<feature type="signal peptide" evidence="1">
    <location>
        <begin position="1"/>
        <end position="24"/>
    </location>
</feature>
<evidence type="ECO:0000256" key="1">
    <source>
        <dbReference type="SAM" id="SignalP"/>
    </source>
</evidence>
<organism evidence="2 3">
    <name type="scientific">Trametes cubensis</name>
    <dbReference type="NCBI Taxonomy" id="1111947"/>
    <lineage>
        <taxon>Eukaryota</taxon>
        <taxon>Fungi</taxon>
        <taxon>Dikarya</taxon>
        <taxon>Basidiomycota</taxon>
        <taxon>Agaricomycotina</taxon>
        <taxon>Agaricomycetes</taxon>
        <taxon>Polyporales</taxon>
        <taxon>Polyporaceae</taxon>
        <taxon>Trametes</taxon>
    </lineage>
</organism>